<name>A0A077NR52_XENBV</name>
<sequence length="44" mass="5113">MNYREVLDGMAVKMKSCVFQAQKAFQPSNLNYHYQLVQLCAKCL</sequence>
<dbReference type="AlphaFoldDB" id="A0A077NR52"/>
<gene>
    <name evidence="1" type="ORF">XBFM1_1950001</name>
</gene>
<protein>
    <submittedName>
        <fullName evidence="1">Uncharacterized protein</fullName>
    </submittedName>
</protein>
<dbReference type="Proteomes" id="UP000028487">
    <property type="component" value="Unassembled WGS sequence"/>
</dbReference>
<reference evidence="1" key="1">
    <citation type="submission" date="2013-07" db="EMBL/GenBank/DDBJ databases">
        <title>Sub-species coevolution in mutualistic symbiosis.</title>
        <authorList>
            <person name="Murfin K."/>
            <person name="Klassen J."/>
            <person name="Lee M."/>
            <person name="Forst S."/>
            <person name="Stock P."/>
            <person name="Goodrich-Blair H."/>
        </authorList>
    </citation>
    <scope>NUCLEOTIDE SEQUENCE [LARGE SCALE GENOMIC DNA]</scope>
    <source>
        <strain evidence="1">Feltiae Moldova</strain>
    </source>
</reference>
<dbReference type="HOGENOM" id="CLU_3223980_0_0_6"/>
<organism evidence="1">
    <name type="scientific">Xenorhabdus bovienii str. feltiae Moldova</name>
    <dbReference type="NCBI Taxonomy" id="1398200"/>
    <lineage>
        <taxon>Bacteria</taxon>
        <taxon>Pseudomonadati</taxon>
        <taxon>Pseudomonadota</taxon>
        <taxon>Gammaproteobacteria</taxon>
        <taxon>Enterobacterales</taxon>
        <taxon>Morganellaceae</taxon>
        <taxon>Xenorhabdus</taxon>
    </lineage>
</organism>
<dbReference type="EMBL" id="CBSV010000107">
    <property type="protein sequence ID" value="CDH01024.1"/>
    <property type="molecule type" value="Genomic_DNA"/>
</dbReference>
<accession>A0A077NR52</accession>
<proteinExistence type="predicted"/>
<evidence type="ECO:0000313" key="1">
    <source>
        <dbReference type="EMBL" id="CDH01024.1"/>
    </source>
</evidence>
<comment type="caution">
    <text evidence="1">The sequence shown here is derived from an EMBL/GenBank/DDBJ whole genome shotgun (WGS) entry which is preliminary data.</text>
</comment>